<dbReference type="GO" id="GO:0005385">
    <property type="term" value="F:zinc ion transmembrane transporter activity"/>
    <property type="evidence" value="ECO:0007669"/>
    <property type="project" value="TreeGrafter"/>
</dbReference>
<keyword evidence="4 10" id="KW-0812">Transmembrane</keyword>
<feature type="compositionally biased region" description="Basic residues" evidence="9">
    <location>
        <begin position="21"/>
        <end position="30"/>
    </location>
</feature>
<comment type="caution">
    <text evidence="13">The sequence shown here is derived from an EMBL/GenBank/DDBJ whole genome shotgun (WGS) entry which is preliminary data.</text>
</comment>
<evidence type="ECO:0000256" key="4">
    <source>
        <dbReference type="ARBA" id="ARBA00022692"/>
    </source>
</evidence>
<dbReference type="Pfam" id="PF16916">
    <property type="entry name" value="ZT_dimer"/>
    <property type="match status" value="1"/>
</dbReference>
<proteinExistence type="inferred from homology"/>
<accession>A0A5C8LWB3</accession>
<comment type="subcellular location">
    <subcellularLocation>
        <location evidence="1">Membrane</location>
        <topology evidence="1">Multi-pass membrane protein</topology>
    </subcellularLocation>
</comment>
<dbReference type="InterPro" id="IPR027470">
    <property type="entry name" value="Cation_efflux_CTD"/>
</dbReference>
<dbReference type="InterPro" id="IPR050681">
    <property type="entry name" value="CDF/SLC30A"/>
</dbReference>
<evidence type="ECO:0000259" key="12">
    <source>
        <dbReference type="Pfam" id="PF16916"/>
    </source>
</evidence>
<protein>
    <submittedName>
        <fullName evidence="13">Cation transporter</fullName>
    </submittedName>
</protein>
<dbReference type="NCBIfam" id="TIGR01297">
    <property type="entry name" value="CDF"/>
    <property type="match status" value="1"/>
</dbReference>
<evidence type="ECO:0000256" key="3">
    <source>
        <dbReference type="ARBA" id="ARBA00022448"/>
    </source>
</evidence>
<keyword evidence="5" id="KW-0864">Zinc transport</keyword>
<keyword evidence="14" id="KW-1185">Reference proteome</keyword>
<evidence type="ECO:0000256" key="8">
    <source>
        <dbReference type="ARBA" id="ARBA00023136"/>
    </source>
</evidence>
<evidence type="ECO:0000313" key="14">
    <source>
        <dbReference type="Proteomes" id="UP000321814"/>
    </source>
</evidence>
<dbReference type="AlphaFoldDB" id="A0A5C8LWB3"/>
<feature type="compositionally biased region" description="Basic and acidic residues" evidence="9">
    <location>
        <begin position="1"/>
        <end position="18"/>
    </location>
</feature>
<feature type="transmembrane region" description="Helical" evidence="10">
    <location>
        <begin position="126"/>
        <end position="147"/>
    </location>
</feature>
<dbReference type="GO" id="GO:0005886">
    <property type="term" value="C:plasma membrane"/>
    <property type="evidence" value="ECO:0007669"/>
    <property type="project" value="TreeGrafter"/>
</dbReference>
<feature type="transmembrane region" description="Helical" evidence="10">
    <location>
        <begin position="159"/>
        <end position="180"/>
    </location>
</feature>
<dbReference type="RefSeq" id="WP_147904681.1">
    <property type="nucleotide sequence ID" value="NZ_BAAAGC010000005.1"/>
</dbReference>
<evidence type="ECO:0000313" key="13">
    <source>
        <dbReference type="EMBL" id="TXK79942.1"/>
    </source>
</evidence>
<dbReference type="InterPro" id="IPR036837">
    <property type="entry name" value="Cation_efflux_CTD_sf"/>
</dbReference>
<feature type="transmembrane region" description="Helical" evidence="10">
    <location>
        <begin position="221"/>
        <end position="239"/>
    </location>
</feature>
<keyword evidence="5" id="KW-0862">Zinc</keyword>
<keyword evidence="8 10" id="KW-0472">Membrane</keyword>
<dbReference type="Proteomes" id="UP000321814">
    <property type="component" value="Unassembled WGS sequence"/>
</dbReference>
<feature type="region of interest" description="Disordered" evidence="9">
    <location>
        <begin position="1"/>
        <end position="56"/>
    </location>
</feature>
<dbReference type="SUPFAM" id="SSF161111">
    <property type="entry name" value="Cation efflux protein transmembrane domain-like"/>
    <property type="match status" value="1"/>
</dbReference>
<dbReference type="InterPro" id="IPR027469">
    <property type="entry name" value="Cation_efflux_TMD_sf"/>
</dbReference>
<dbReference type="PANTHER" id="PTHR11562">
    <property type="entry name" value="CATION EFFLUX PROTEIN/ ZINC TRANSPORTER"/>
    <property type="match status" value="1"/>
</dbReference>
<keyword evidence="3" id="KW-0813">Transport</keyword>
<keyword evidence="7" id="KW-0406">Ion transport</keyword>
<feature type="transmembrane region" description="Helical" evidence="10">
    <location>
        <begin position="192"/>
        <end position="215"/>
    </location>
</feature>
<reference evidence="13 14" key="1">
    <citation type="submission" date="2019-08" db="EMBL/GenBank/DDBJ databases">
        <title>Draft genome analysis of Rheinheimera tangshanensis isolated from the roots of fresh rice plants (Oryza sativa).</title>
        <authorList>
            <person name="Yu Q."/>
            <person name="Qi Y."/>
            <person name="Zhang H."/>
            <person name="Pu J."/>
        </authorList>
    </citation>
    <scope>NUCLEOTIDE SEQUENCE [LARGE SCALE GENOMIC DNA]</scope>
    <source>
        <strain evidence="13 14">JA3-B52</strain>
    </source>
</reference>
<dbReference type="OrthoDB" id="9809646at2"/>
<evidence type="ECO:0000256" key="5">
    <source>
        <dbReference type="ARBA" id="ARBA00022906"/>
    </source>
</evidence>
<feature type="compositionally biased region" description="Basic residues" evidence="9">
    <location>
        <begin position="44"/>
        <end position="54"/>
    </location>
</feature>
<feature type="domain" description="Cation efflux protein cytoplasmic" evidence="12">
    <location>
        <begin position="254"/>
        <end position="328"/>
    </location>
</feature>
<dbReference type="InterPro" id="IPR002524">
    <property type="entry name" value="Cation_efflux"/>
</dbReference>
<dbReference type="PANTHER" id="PTHR11562:SF17">
    <property type="entry name" value="RE54080P-RELATED"/>
    <property type="match status" value="1"/>
</dbReference>
<name>A0A5C8LWB3_9GAMM</name>
<evidence type="ECO:0000256" key="6">
    <source>
        <dbReference type="ARBA" id="ARBA00022989"/>
    </source>
</evidence>
<organism evidence="13 14">
    <name type="scientific">Rheinheimera tangshanensis</name>
    <dbReference type="NCBI Taxonomy" id="400153"/>
    <lineage>
        <taxon>Bacteria</taxon>
        <taxon>Pseudomonadati</taxon>
        <taxon>Pseudomonadota</taxon>
        <taxon>Gammaproteobacteria</taxon>
        <taxon>Chromatiales</taxon>
        <taxon>Chromatiaceae</taxon>
        <taxon>Rheinheimera</taxon>
    </lineage>
</organism>
<evidence type="ECO:0000256" key="9">
    <source>
        <dbReference type="SAM" id="MobiDB-lite"/>
    </source>
</evidence>
<evidence type="ECO:0000256" key="2">
    <source>
        <dbReference type="ARBA" id="ARBA00008873"/>
    </source>
</evidence>
<gene>
    <name evidence="13" type="ORF">FU839_12800</name>
</gene>
<evidence type="ECO:0000259" key="11">
    <source>
        <dbReference type="Pfam" id="PF01545"/>
    </source>
</evidence>
<dbReference type="EMBL" id="VRLR01000008">
    <property type="protein sequence ID" value="TXK79942.1"/>
    <property type="molecule type" value="Genomic_DNA"/>
</dbReference>
<evidence type="ECO:0000256" key="7">
    <source>
        <dbReference type="ARBA" id="ARBA00023065"/>
    </source>
</evidence>
<evidence type="ECO:0000256" key="1">
    <source>
        <dbReference type="ARBA" id="ARBA00004141"/>
    </source>
</evidence>
<sequence length="339" mass="38530">MPHDHQIPDPKAHQHDSGCTHGHHHGAGHGHTHDDEHSHSHGLFGHHHHHHHHHGSESGNIATAFWLNFSFTIIEFIGGWLTNSMAIMADAMHDLGDTLAIAFAWFAAKVAGKEATPRYSYGYRRWSLLSALINSVILVVGSCWILYEAIPRLWEPQLPHAAGMMALAVLGVLVNGAAVFKLRRGKTQNEQILTWHLLEDVLGWVAVLLGSVLIYFTDWAWLDPLLSIGFTCFILINVWRNLRRTLALFLQVSPDPKLAAKIEHQLQDLSFVQDVHHLHLWSLDGEKHVLTAHLVLKEETAAEQLKAYKEQIRQLLKPYQLEHTTIEFEFNQEVCRDQH</sequence>
<dbReference type="Gene3D" id="1.20.1510.10">
    <property type="entry name" value="Cation efflux protein transmembrane domain"/>
    <property type="match status" value="1"/>
</dbReference>
<evidence type="ECO:0000256" key="10">
    <source>
        <dbReference type="SAM" id="Phobius"/>
    </source>
</evidence>
<comment type="similarity">
    <text evidence="2">Belongs to the cation diffusion facilitator (CDF) transporter (TC 2.A.4) family. SLC30A subfamily.</text>
</comment>
<dbReference type="SUPFAM" id="SSF160240">
    <property type="entry name" value="Cation efflux protein cytoplasmic domain-like"/>
    <property type="match status" value="1"/>
</dbReference>
<feature type="domain" description="Cation efflux protein transmembrane" evidence="11">
    <location>
        <begin position="63"/>
        <end position="247"/>
    </location>
</feature>
<keyword evidence="6 10" id="KW-1133">Transmembrane helix</keyword>
<dbReference type="Pfam" id="PF01545">
    <property type="entry name" value="Cation_efflux"/>
    <property type="match status" value="1"/>
</dbReference>
<dbReference type="InterPro" id="IPR058533">
    <property type="entry name" value="Cation_efflux_TM"/>
</dbReference>